<feature type="domain" description="Periplasmic binding protein" evidence="5">
    <location>
        <begin position="30"/>
        <end position="279"/>
    </location>
</feature>
<evidence type="ECO:0000256" key="4">
    <source>
        <dbReference type="SAM" id="SignalP"/>
    </source>
</evidence>
<evidence type="ECO:0000256" key="1">
    <source>
        <dbReference type="ARBA" id="ARBA00004196"/>
    </source>
</evidence>
<sequence>MLRSLILWSAAALMFAMFGPLSASPRLAAIVVTDAHTPISEPMITAALREMTDAGYQTLVLEHHGDLSSETAILAGLVQTGTSAILMEPADILRSSDTVETLRRSGASVVIVGTPLKNDGFASAQVYADEVRCARMGAAEMADLIGQGTYFELFGSPDDPQAEVRSGAFREEMQQHSLIDRTGFEVADGSYEMARLLTFSMMSTDWTVEGILAADDPMALGAVDTLRELGQLDQVAVGGFGGTADALLAVQNGDLAFTVILPQAQIGTIAAKAAISVAKTGSTGLIHEREMLDCTLFARSEVTSP</sequence>
<evidence type="ECO:0000256" key="3">
    <source>
        <dbReference type="ARBA" id="ARBA00022729"/>
    </source>
</evidence>
<dbReference type="EMBL" id="OMOJ01000005">
    <property type="protein sequence ID" value="SPF80945.1"/>
    <property type="molecule type" value="Genomic_DNA"/>
</dbReference>
<keyword evidence="3 4" id="KW-0732">Signal</keyword>
<evidence type="ECO:0000313" key="7">
    <source>
        <dbReference type="Proteomes" id="UP000244904"/>
    </source>
</evidence>
<dbReference type="OrthoDB" id="9805127at2"/>
<protein>
    <submittedName>
        <fullName evidence="6">Ribose import binding protein RbsB</fullName>
    </submittedName>
</protein>
<dbReference type="PANTHER" id="PTHR46847">
    <property type="entry name" value="D-ALLOSE-BINDING PERIPLASMIC PROTEIN-RELATED"/>
    <property type="match status" value="1"/>
</dbReference>
<dbReference type="InterPro" id="IPR028082">
    <property type="entry name" value="Peripla_BP_I"/>
</dbReference>
<reference evidence="7" key="1">
    <citation type="submission" date="2018-03" db="EMBL/GenBank/DDBJ databases">
        <authorList>
            <person name="Rodrigo-Torres L."/>
            <person name="Arahal R. D."/>
            <person name="Lucena T."/>
        </authorList>
    </citation>
    <scope>NUCLEOTIDE SEQUENCE [LARGE SCALE GENOMIC DNA]</scope>
    <source>
        <strain evidence="7">CECT 8871</strain>
    </source>
</reference>
<comment type="subcellular location">
    <subcellularLocation>
        <location evidence="1">Cell envelope</location>
    </subcellularLocation>
</comment>
<evidence type="ECO:0000313" key="6">
    <source>
        <dbReference type="EMBL" id="SPF80945.1"/>
    </source>
</evidence>
<dbReference type="GO" id="GO:0030246">
    <property type="term" value="F:carbohydrate binding"/>
    <property type="evidence" value="ECO:0007669"/>
    <property type="project" value="UniProtKB-ARBA"/>
</dbReference>
<evidence type="ECO:0000259" key="5">
    <source>
        <dbReference type="Pfam" id="PF13407"/>
    </source>
</evidence>
<dbReference type="Proteomes" id="UP000244904">
    <property type="component" value="Unassembled WGS sequence"/>
</dbReference>
<gene>
    <name evidence="6" type="primary">rbsB_2</name>
    <name evidence="6" type="ORF">PRI8871_02758</name>
</gene>
<dbReference type="Gene3D" id="3.40.50.2300">
    <property type="match status" value="2"/>
</dbReference>
<feature type="signal peptide" evidence="4">
    <location>
        <begin position="1"/>
        <end position="23"/>
    </location>
</feature>
<comment type="similarity">
    <text evidence="2">Belongs to the bacterial solute-binding protein 2 family.</text>
</comment>
<dbReference type="RefSeq" id="WP_108886788.1">
    <property type="nucleotide sequence ID" value="NZ_OMOJ01000005.1"/>
</dbReference>
<dbReference type="GO" id="GO:0030313">
    <property type="term" value="C:cell envelope"/>
    <property type="evidence" value="ECO:0007669"/>
    <property type="project" value="UniProtKB-SubCell"/>
</dbReference>
<feature type="chain" id="PRO_5015357570" evidence="4">
    <location>
        <begin position="24"/>
        <end position="305"/>
    </location>
</feature>
<dbReference type="InterPro" id="IPR025997">
    <property type="entry name" value="SBP_2_dom"/>
</dbReference>
<dbReference type="SUPFAM" id="SSF53822">
    <property type="entry name" value="Periplasmic binding protein-like I"/>
    <property type="match status" value="1"/>
</dbReference>
<dbReference type="PANTHER" id="PTHR46847:SF1">
    <property type="entry name" value="D-ALLOSE-BINDING PERIPLASMIC PROTEIN-RELATED"/>
    <property type="match status" value="1"/>
</dbReference>
<evidence type="ECO:0000256" key="2">
    <source>
        <dbReference type="ARBA" id="ARBA00007639"/>
    </source>
</evidence>
<accession>A0A2R8AY27</accession>
<proteinExistence type="inferred from homology"/>
<dbReference type="Pfam" id="PF13407">
    <property type="entry name" value="Peripla_BP_4"/>
    <property type="match status" value="1"/>
</dbReference>
<name>A0A2R8AY27_9RHOB</name>
<keyword evidence="7" id="KW-1185">Reference proteome</keyword>
<organism evidence="6 7">
    <name type="scientific">Pseudoprimorskyibacter insulae</name>
    <dbReference type="NCBI Taxonomy" id="1695997"/>
    <lineage>
        <taxon>Bacteria</taxon>
        <taxon>Pseudomonadati</taxon>
        <taxon>Pseudomonadota</taxon>
        <taxon>Alphaproteobacteria</taxon>
        <taxon>Rhodobacterales</taxon>
        <taxon>Paracoccaceae</taxon>
        <taxon>Pseudoprimorskyibacter</taxon>
    </lineage>
</organism>
<dbReference type="AlphaFoldDB" id="A0A2R8AY27"/>